<feature type="binding site" evidence="3">
    <location>
        <position position="212"/>
    </location>
    <ligand>
        <name>Zn(2+)</name>
        <dbReference type="ChEBI" id="CHEBI:29105"/>
        <label>1</label>
        <note>catalytic</note>
    </ligand>
</feature>
<dbReference type="InterPro" id="IPR013785">
    <property type="entry name" value="Aldolase_TIM"/>
</dbReference>
<dbReference type="GO" id="GO:0009025">
    <property type="term" value="F:tagatose-bisphosphate aldolase activity"/>
    <property type="evidence" value="ECO:0007669"/>
    <property type="project" value="UniProtKB-EC"/>
</dbReference>
<evidence type="ECO:0000256" key="3">
    <source>
        <dbReference type="PIRSR" id="PIRSR001359-3"/>
    </source>
</evidence>
<feature type="binding site" evidence="2">
    <location>
        <begin position="234"/>
        <end position="237"/>
    </location>
    <ligand>
        <name>dihydroxyacetone phosphate</name>
        <dbReference type="ChEBI" id="CHEBI:57642"/>
    </ligand>
</feature>
<organism evidence="4">
    <name type="scientific">Candidatus Atribacter allofermentans</name>
    <dbReference type="NCBI Taxonomy" id="1852833"/>
    <lineage>
        <taxon>Bacteria</taxon>
        <taxon>Pseudomonadati</taxon>
        <taxon>Atribacterota</taxon>
        <taxon>Atribacteria</taxon>
        <taxon>Atribacterales</taxon>
        <taxon>Atribacteraceae</taxon>
        <taxon>Atribacter</taxon>
    </lineage>
</organism>
<dbReference type="InterPro" id="IPR000771">
    <property type="entry name" value="FBA_II"/>
</dbReference>
<evidence type="ECO:0000256" key="2">
    <source>
        <dbReference type="PIRSR" id="PIRSR001359-2"/>
    </source>
</evidence>
<dbReference type="EC" id="4.1.2.40" evidence="4"/>
<evidence type="ECO:0000313" key="4">
    <source>
        <dbReference type="EMBL" id="OQA54515.1"/>
    </source>
</evidence>
<dbReference type="PANTHER" id="PTHR30304:SF0">
    <property type="entry name" value="D-TAGATOSE-1,6-BISPHOSPHATE ALDOLASE SUBUNIT GATY-RELATED"/>
    <property type="match status" value="1"/>
</dbReference>
<feature type="binding site" evidence="3">
    <location>
        <position position="134"/>
    </location>
    <ligand>
        <name>Zn(2+)</name>
        <dbReference type="ChEBI" id="CHEBI:29105"/>
        <label>2</label>
    </ligand>
</feature>
<gene>
    <name evidence="4" type="primary">gatY_2</name>
    <name evidence="4" type="ORF">BWY41_02030</name>
</gene>
<dbReference type="PROSITE" id="PS00806">
    <property type="entry name" value="ALDOLASE_CLASS_II_2"/>
    <property type="match status" value="1"/>
</dbReference>
<keyword evidence="3" id="KW-0479">Metal-binding</keyword>
<dbReference type="Proteomes" id="UP000485569">
    <property type="component" value="Unassembled WGS sequence"/>
</dbReference>
<proteinExistence type="predicted"/>
<feature type="binding site" evidence="3">
    <location>
        <position position="104"/>
    </location>
    <ligand>
        <name>Zn(2+)</name>
        <dbReference type="ChEBI" id="CHEBI:29105"/>
        <label>2</label>
    </ligand>
</feature>
<feature type="active site" description="Proton donor" evidence="1">
    <location>
        <position position="82"/>
    </location>
</feature>
<feature type="binding site" evidence="3">
    <location>
        <position position="83"/>
    </location>
    <ligand>
        <name>Zn(2+)</name>
        <dbReference type="ChEBI" id="CHEBI:29105"/>
        <label>1</label>
        <note>catalytic</note>
    </ligand>
</feature>
<dbReference type="NCBIfam" id="TIGR00167">
    <property type="entry name" value="cbbA"/>
    <property type="match status" value="1"/>
</dbReference>
<dbReference type="GO" id="GO:0005975">
    <property type="term" value="P:carbohydrate metabolic process"/>
    <property type="evidence" value="ECO:0007669"/>
    <property type="project" value="InterPro"/>
</dbReference>
<evidence type="ECO:0000256" key="1">
    <source>
        <dbReference type="PIRSR" id="PIRSR001359-1"/>
    </source>
</evidence>
<dbReference type="Pfam" id="PF01116">
    <property type="entry name" value="F_bP_aldolase"/>
    <property type="match status" value="1"/>
</dbReference>
<dbReference type="PANTHER" id="PTHR30304">
    <property type="entry name" value="D-TAGATOSE-1,6-BISPHOSPHATE ALDOLASE"/>
    <property type="match status" value="1"/>
</dbReference>
<feature type="binding site" evidence="2">
    <location>
        <begin position="213"/>
        <end position="215"/>
    </location>
    <ligand>
        <name>dihydroxyacetone phosphate</name>
        <dbReference type="ChEBI" id="CHEBI:57642"/>
    </ligand>
</feature>
<dbReference type="SUPFAM" id="SSF51569">
    <property type="entry name" value="Aldolase"/>
    <property type="match status" value="1"/>
</dbReference>
<dbReference type="EMBL" id="MWBQ01000208">
    <property type="protein sequence ID" value="OQA54515.1"/>
    <property type="molecule type" value="Genomic_DNA"/>
</dbReference>
<keyword evidence="3" id="KW-0862">Zinc</keyword>
<protein>
    <submittedName>
        <fullName evidence="4">D-tagatose-1,6-bisphosphate aldolase subunit GatY</fullName>
        <ecNumber evidence="4">4.1.2.40</ecNumber>
    </submittedName>
</protein>
<keyword evidence="4" id="KW-0456">Lyase</keyword>
<feature type="binding site" evidence="2">
    <location>
        <position position="184"/>
    </location>
    <ligand>
        <name>dihydroxyacetone phosphate</name>
        <dbReference type="ChEBI" id="CHEBI:57642"/>
    </ligand>
</feature>
<dbReference type="PIRSF" id="PIRSF001359">
    <property type="entry name" value="F_bP_aldolase_II"/>
    <property type="match status" value="1"/>
</dbReference>
<comment type="cofactor">
    <cofactor evidence="3">
        <name>Zn(2+)</name>
        <dbReference type="ChEBI" id="CHEBI:29105"/>
    </cofactor>
    <text evidence="3">Binds 2 Zn(2+) ions per subunit. One is catalytic and the other provides a structural contribution.</text>
</comment>
<dbReference type="InterPro" id="IPR050246">
    <property type="entry name" value="Class_II_FBP_aldolase"/>
</dbReference>
<dbReference type="CDD" id="cd00947">
    <property type="entry name" value="TBP_aldolase_IIB"/>
    <property type="match status" value="1"/>
</dbReference>
<dbReference type="AlphaFoldDB" id="A0A1V5SJ76"/>
<reference evidence="4" key="1">
    <citation type="submission" date="2017-02" db="EMBL/GenBank/DDBJ databases">
        <title>Delving into the versatile metabolic prowess of the omnipresent phylum Bacteroidetes.</title>
        <authorList>
            <person name="Nobu M.K."/>
            <person name="Mei R."/>
            <person name="Narihiro T."/>
            <person name="Kuroda K."/>
            <person name="Liu W.-T."/>
        </authorList>
    </citation>
    <scope>NUCLEOTIDE SEQUENCE</scope>
    <source>
        <strain evidence="4">ADurb.Bin276</strain>
    </source>
</reference>
<sequence length="288" mass="32366">MPLVSTKYLIELAEKKEFALPAFNSPHLEFMTWILEEAEKLHSPVIIQFAPVEYYFLDIAALSEALHALSRKFSVPFSLHLDHSHEIKEVMDAILNHFSSVMIDGSRHSIEKNIEITKKVVEISHLAEVIVEGEIGRVGGLEGDEQWEVDPESDDFFTLPEEAAFFANKTGVDLLAVAVGTRHGLYNGMVPRLQFDRIREIKKQTHLPLVIHGGSGTPVDQLQQAVRAGVRKINFSTTLRVAFLKSIREYTDHHPDELFLPKIFRDISPSLKAAARECMESSLSVGKA</sequence>
<dbReference type="Gene3D" id="3.20.20.70">
    <property type="entry name" value="Aldolase class I"/>
    <property type="match status" value="1"/>
</dbReference>
<feature type="binding site" evidence="3">
    <location>
        <position position="183"/>
    </location>
    <ligand>
        <name>Zn(2+)</name>
        <dbReference type="ChEBI" id="CHEBI:29105"/>
        <label>1</label>
        <note>catalytic</note>
    </ligand>
</feature>
<accession>A0A1V5SJ76</accession>
<comment type="caution">
    <text evidence="4">The sequence shown here is derived from an EMBL/GenBank/DDBJ whole genome shotgun (WGS) entry which is preliminary data.</text>
</comment>
<name>A0A1V5SJ76_9BACT</name>
<dbReference type="GO" id="GO:0008270">
    <property type="term" value="F:zinc ion binding"/>
    <property type="evidence" value="ECO:0007669"/>
    <property type="project" value="InterPro"/>
</dbReference>